<evidence type="ECO:0008006" key="3">
    <source>
        <dbReference type="Google" id="ProtNLM"/>
    </source>
</evidence>
<dbReference type="AlphaFoldDB" id="A0A164ZFF9"/>
<accession>A0A164ZFF9</accession>
<organism evidence="1 2">
    <name type="scientific">Xylona heveae (strain CBS 132557 / TC161)</name>
    <dbReference type="NCBI Taxonomy" id="1328760"/>
    <lineage>
        <taxon>Eukaryota</taxon>
        <taxon>Fungi</taxon>
        <taxon>Dikarya</taxon>
        <taxon>Ascomycota</taxon>
        <taxon>Pezizomycotina</taxon>
        <taxon>Xylonomycetes</taxon>
        <taxon>Xylonales</taxon>
        <taxon>Xylonaceae</taxon>
        <taxon>Xylona</taxon>
    </lineage>
</organism>
<dbReference type="EMBL" id="KV407468">
    <property type="protein sequence ID" value="KZF19035.1"/>
    <property type="molecule type" value="Genomic_DNA"/>
</dbReference>
<protein>
    <recommendedName>
        <fullName evidence="3">Prion-inhibition and propagation HeLo domain-containing protein</fullName>
    </recommendedName>
</protein>
<name>A0A164ZFF9_XYLHT</name>
<keyword evidence="2" id="KW-1185">Reference proteome</keyword>
<dbReference type="OMA" id="GHWLDDD"/>
<dbReference type="RefSeq" id="XP_018184590.1">
    <property type="nucleotide sequence ID" value="XM_018333590.1"/>
</dbReference>
<evidence type="ECO:0000313" key="1">
    <source>
        <dbReference type="EMBL" id="KZF19035.1"/>
    </source>
</evidence>
<gene>
    <name evidence="1" type="ORF">L228DRAFT_251593</name>
</gene>
<evidence type="ECO:0000313" key="2">
    <source>
        <dbReference type="Proteomes" id="UP000076632"/>
    </source>
</evidence>
<dbReference type="Proteomes" id="UP000076632">
    <property type="component" value="Unassembled WGS sequence"/>
</dbReference>
<dbReference type="OrthoDB" id="4510061at2759"/>
<sequence length="180" mass="19956">MADGLNDTRAMRVAEIMNEFRVLQLRIAQIKVYPTAAEYQEEGYVILRQCSSEGQSLLSAPFSAAAGSGSGGSGEQEKAQLRRIIVDASARRFKAQKIYLRATAAMRWINSRNAVLQGQKPHAGHAASLRAIDATLRAELNGISDERVLTDIRSADHQNGRWIQEDPPLQSILAWLRNLR</sequence>
<dbReference type="InParanoid" id="A0A164ZFF9"/>
<dbReference type="GeneID" id="28898727"/>
<proteinExistence type="predicted"/>
<reference evidence="1 2" key="1">
    <citation type="journal article" date="2016" name="Fungal Biol.">
        <title>The genome of Xylona heveae provides a window into fungal endophytism.</title>
        <authorList>
            <person name="Gazis R."/>
            <person name="Kuo A."/>
            <person name="Riley R."/>
            <person name="LaButti K."/>
            <person name="Lipzen A."/>
            <person name="Lin J."/>
            <person name="Amirebrahimi M."/>
            <person name="Hesse C.N."/>
            <person name="Spatafora J.W."/>
            <person name="Henrissat B."/>
            <person name="Hainaut M."/>
            <person name="Grigoriev I.V."/>
            <person name="Hibbett D.S."/>
        </authorList>
    </citation>
    <scope>NUCLEOTIDE SEQUENCE [LARGE SCALE GENOMIC DNA]</scope>
    <source>
        <strain evidence="1 2">TC161</strain>
    </source>
</reference>